<dbReference type="PANTHER" id="PTHR47349">
    <property type="entry name" value="CHROMOSOME 8, WHOLE GENOME SHOTGUN SEQUENCE"/>
    <property type="match status" value="1"/>
</dbReference>
<feature type="compositionally biased region" description="Basic and acidic residues" evidence="1">
    <location>
        <begin position="369"/>
        <end position="386"/>
    </location>
</feature>
<feature type="domain" description="YMC020W-like alpha/beta hydrolase" evidence="2">
    <location>
        <begin position="411"/>
        <end position="726"/>
    </location>
</feature>
<keyword evidence="4" id="KW-1185">Reference proteome</keyword>
<feature type="compositionally biased region" description="Polar residues" evidence="1">
    <location>
        <begin position="51"/>
        <end position="79"/>
    </location>
</feature>
<feature type="compositionally biased region" description="Acidic residues" evidence="1">
    <location>
        <begin position="91"/>
        <end position="115"/>
    </location>
</feature>
<dbReference type="InterPro" id="IPR058934">
    <property type="entry name" value="YMC020W-like"/>
</dbReference>
<feature type="region of interest" description="Disordered" evidence="1">
    <location>
        <begin position="361"/>
        <end position="401"/>
    </location>
</feature>
<feature type="region of interest" description="Disordered" evidence="1">
    <location>
        <begin position="1"/>
        <end position="208"/>
    </location>
</feature>
<dbReference type="InterPro" id="IPR029058">
    <property type="entry name" value="AB_hydrolase_fold"/>
</dbReference>
<evidence type="ECO:0000313" key="3">
    <source>
        <dbReference type="EMBL" id="CAK7901693.1"/>
    </source>
</evidence>
<dbReference type="PANTHER" id="PTHR47349:SF1">
    <property type="entry name" value="AER328WP"/>
    <property type="match status" value="1"/>
</dbReference>
<feature type="compositionally biased region" description="Low complexity" evidence="1">
    <location>
        <begin position="39"/>
        <end position="50"/>
    </location>
</feature>
<organism evidence="3 4">
    <name type="scientific">[Candida] anglica</name>
    <dbReference type="NCBI Taxonomy" id="148631"/>
    <lineage>
        <taxon>Eukaryota</taxon>
        <taxon>Fungi</taxon>
        <taxon>Dikarya</taxon>
        <taxon>Ascomycota</taxon>
        <taxon>Saccharomycotina</taxon>
        <taxon>Pichiomycetes</taxon>
        <taxon>Debaryomycetaceae</taxon>
        <taxon>Kurtzmaniella</taxon>
    </lineage>
</organism>
<dbReference type="SUPFAM" id="SSF53474">
    <property type="entry name" value="alpha/beta-Hydrolases"/>
    <property type="match status" value="1"/>
</dbReference>
<feature type="compositionally biased region" description="Polar residues" evidence="1">
    <location>
        <begin position="1"/>
        <end position="22"/>
    </location>
</feature>
<feature type="compositionally biased region" description="Low complexity" evidence="1">
    <location>
        <begin position="143"/>
        <end position="158"/>
    </location>
</feature>
<dbReference type="Proteomes" id="UP001497600">
    <property type="component" value="Chromosome C"/>
</dbReference>
<dbReference type="InterPro" id="IPR058933">
    <property type="entry name" value="YMC020W-like_ab_hydrolase"/>
</dbReference>
<gene>
    <name evidence="3" type="ORF">CAAN4_C13256</name>
</gene>
<protein>
    <recommendedName>
        <fullName evidence="2">YMC020W-like alpha/beta hydrolase domain-containing protein</fullName>
    </recommendedName>
</protein>
<evidence type="ECO:0000256" key="1">
    <source>
        <dbReference type="SAM" id="MobiDB-lite"/>
    </source>
</evidence>
<dbReference type="Pfam" id="PF26147">
    <property type="entry name" value="AB_HYDROLASE_YMC0-YMC35"/>
    <property type="match status" value="1"/>
</dbReference>
<dbReference type="EMBL" id="OZ004255">
    <property type="protein sequence ID" value="CAK7901693.1"/>
    <property type="molecule type" value="Genomic_DNA"/>
</dbReference>
<name>A0ABP0E9W2_9ASCO</name>
<reference evidence="3 4" key="1">
    <citation type="submission" date="2024-01" db="EMBL/GenBank/DDBJ databases">
        <authorList>
            <consortium name="Genoscope - CEA"/>
            <person name="William W."/>
        </authorList>
    </citation>
    <scope>NUCLEOTIDE SEQUENCE [LARGE SCALE GENOMIC DNA]</scope>
    <source>
        <strain evidence="3 4">29B2s-10</strain>
    </source>
</reference>
<evidence type="ECO:0000259" key="2">
    <source>
        <dbReference type="Pfam" id="PF26147"/>
    </source>
</evidence>
<accession>A0ABP0E9W2</accession>
<sequence>MSRAPSISIQGSWLPWSSNSEVQHNEDVPKGRSASPTSGQQHQQEQQGEESTLSNRSSSFPALGQTNWLAWTRARSTSEIGARMEEKDGDGNNEEAIEDGNREDEEDNEDNEEDPNSGNEIDDHVSKKQSSTWNFWNGGGSTANGNSNDNNNDNSNNSDGKKKKLTNFSNTILKSDHSFEGANPSKHSQVDRANDGNNNNSNSDEDDAVLYKPHTDAQQFREINTHKNENLKENVIVPNWDSCLPNQTARFGANNSIIGSIFGNSSTSNNTNNLNSKMDLKNWRQFLNQLSSKLGFSSQSLTSVVESENGEQDNVNKPNNVPSNVDDVEKEFHLLYEKTYRLYGRSLAKLPEQKRACLPNYNKYYGGDSGDKNDQEQLSRENRSTPEDEEDENDISISNDPMGNLLINHNINKRATSTNADIHSIKTGPLQKIKKILIIGVHGFFPTRMIRPIIGSPKGTSLKFANEAEKGIIRYCVENNLITENESKVSIQKIALEKEGKILDRVDFFTDILKKWSDELNEADFIFVAAHSQGCVVSIILLARLINLGILKDPSKKRIAVLGMAGVNNGPFYGVDKSLFMKAYSAIENESMLELFELTKFTSKQSLVYKESIQTIINNNVKICLIGSINDQLVPLYSALSSHTFHPNIYRACYIDHASQTPLFIQKLVSMCCQLQNLGFFDNNVIKELSTILAGPLTGNGHSKIYNDGKVYDLGIKFALDTDDVVIPTPFASEEESIQGLVTSGVGTYGSIENSGDSTKLVKQFPITNQIYIKEYNIGKIGSNPYLLPWCLRGLLFNIEKNWPNNNKLLTVESGSDFGKNGYDEINEFYELFENWKPDSKLFKELKYRLNGIRASKL</sequence>
<evidence type="ECO:0000313" key="4">
    <source>
        <dbReference type="Proteomes" id="UP001497600"/>
    </source>
</evidence>
<proteinExistence type="predicted"/>